<dbReference type="Proteomes" id="UP000287651">
    <property type="component" value="Unassembled WGS sequence"/>
</dbReference>
<dbReference type="EMBL" id="AMZH03000240">
    <property type="protein sequence ID" value="RRT84745.1"/>
    <property type="molecule type" value="Genomic_DNA"/>
</dbReference>
<dbReference type="AlphaFoldDB" id="A0A427B8E3"/>
<proteinExistence type="predicted"/>
<gene>
    <name evidence="1" type="ORF">B296_00009272</name>
</gene>
<comment type="caution">
    <text evidence="1">The sequence shown here is derived from an EMBL/GenBank/DDBJ whole genome shotgun (WGS) entry which is preliminary data.</text>
</comment>
<feature type="non-terminal residue" evidence="1">
    <location>
        <position position="109"/>
    </location>
</feature>
<name>A0A427B8E3_ENSVE</name>
<reference evidence="1 2" key="1">
    <citation type="journal article" date="2014" name="Agronomy (Basel)">
        <title>A Draft Genome Sequence for Ensete ventricosum, the Drought-Tolerant Tree Against Hunger.</title>
        <authorList>
            <person name="Harrison J."/>
            <person name="Moore K.A."/>
            <person name="Paszkiewicz K."/>
            <person name="Jones T."/>
            <person name="Grant M."/>
            <person name="Ambacheew D."/>
            <person name="Muzemil S."/>
            <person name="Studholme D.J."/>
        </authorList>
    </citation>
    <scope>NUCLEOTIDE SEQUENCE [LARGE SCALE GENOMIC DNA]</scope>
</reference>
<evidence type="ECO:0000313" key="2">
    <source>
        <dbReference type="Proteomes" id="UP000287651"/>
    </source>
</evidence>
<sequence>MRIARYRAVLSIGSVSASLPIKVDFGCQRSIFRTVLAEGGRRKGRRKILSVDFDCQRSISSGISQGREKKNLESHCSSLALSVARVVCRPRGPLPTGNFFAGGRFLLLA</sequence>
<protein>
    <submittedName>
        <fullName evidence="1">Uncharacterized protein</fullName>
    </submittedName>
</protein>
<evidence type="ECO:0000313" key="1">
    <source>
        <dbReference type="EMBL" id="RRT84745.1"/>
    </source>
</evidence>
<organism evidence="1 2">
    <name type="scientific">Ensete ventricosum</name>
    <name type="common">Abyssinian banana</name>
    <name type="synonym">Musa ensete</name>
    <dbReference type="NCBI Taxonomy" id="4639"/>
    <lineage>
        <taxon>Eukaryota</taxon>
        <taxon>Viridiplantae</taxon>
        <taxon>Streptophyta</taxon>
        <taxon>Embryophyta</taxon>
        <taxon>Tracheophyta</taxon>
        <taxon>Spermatophyta</taxon>
        <taxon>Magnoliopsida</taxon>
        <taxon>Liliopsida</taxon>
        <taxon>Zingiberales</taxon>
        <taxon>Musaceae</taxon>
        <taxon>Ensete</taxon>
    </lineage>
</organism>
<accession>A0A427B8E3</accession>